<dbReference type="AlphaFoldDB" id="A0A1C0BAD0"/>
<dbReference type="OrthoDB" id="3210767at2"/>
<dbReference type="STRING" id="544718.AAX25_00546"/>
<gene>
    <name evidence="1" type="ORF">AAX29_00537</name>
</gene>
<evidence type="ECO:0000313" key="2">
    <source>
        <dbReference type="Proteomes" id="UP000093281"/>
    </source>
</evidence>
<dbReference type="Pfam" id="PF03883">
    <property type="entry name" value="H2O2_YaaD"/>
    <property type="match status" value="1"/>
</dbReference>
<dbReference type="InterPro" id="IPR005583">
    <property type="entry name" value="YaaA"/>
</dbReference>
<protein>
    <recommendedName>
        <fullName evidence="3">YaaA family protein</fullName>
    </recommendedName>
</protein>
<proteinExistence type="predicted"/>
<evidence type="ECO:0008006" key="3">
    <source>
        <dbReference type="Google" id="ProtNLM"/>
    </source>
</evidence>
<name>A0A1C0BAD0_9BACT</name>
<evidence type="ECO:0000313" key="1">
    <source>
        <dbReference type="EMBL" id="OCM00533.1"/>
    </source>
</evidence>
<dbReference type="PANTHER" id="PTHR30283:SF4">
    <property type="entry name" value="PEROXIDE STRESS RESISTANCE PROTEIN YAAA"/>
    <property type="match status" value="1"/>
</dbReference>
<dbReference type="GO" id="GO:0005829">
    <property type="term" value="C:cytosol"/>
    <property type="evidence" value="ECO:0007669"/>
    <property type="project" value="TreeGrafter"/>
</dbReference>
<dbReference type="EMBL" id="LCUJ01000001">
    <property type="protein sequence ID" value="OCM00533.1"/>
    <property type="molecule type" value="Genomic_DNA"/>
</dbReference>
<dbReference type="PATRIC" id="fig|544718.43.peg.530"/>
<comment type="caution">
    <text evidence="1">The sequence shown here is derived from an EMBL/GenBank/DDBJ whole genome shotgun (WGS) entry which is preliminary data.</text>
</comment>
<dbReference type="PANTHER" id="PTHR30283">
    <property type="entry name" value="PEROXIDE STRESS RESPONSE PROTEIN YAAA"/>
    <property type="match status" value="1"/>
</dbReference>
<dbReference type="RefSeq" id="WP_066181866.1">
    <property type="nucleotide sequence ID" value="NZ_LCUJ01000001.1"/>
</dbReference>
<reference evidence="2" key="1">
    <citation type="submission" date="2015-05" db="EMBL/GenBank/DDBJ databases">
        <authorList>
            <person name="Rovetto F."/>
            <person name="Cocolin L."/>
            <person name="Illeghems K."/>
            <person name="Van Nieuwerburgh F."/>
            <person name="Houf K."/>
        </authorList>
    </citation>
    <scope>NUCLEOTIDE SEQUENCE [LARGE SCALE GENOMIC DNA]</scope>
    <source>
        <strain evidence="2">DU22</strain>
    </source>
</reference>
<dbReference type="GO" id="GO:0033194">
    <property type="term" value="P:response to hydroperoxide"/>
    <property type="evidence" value="ECO:0007669"/>
    <property type="project" value="TreeGrafter"/>
</dbReference>
<organism evidence="1 2">
    <name type="scientific">Aliarcobacter thereius</name>
    <dbReference type="NCBI Taxonomy" id="544718"/>
    <lineage>
        <taxon>Bacteria</taxon>
        <taxon>Pseudomonadati</taxon>
        <taxon>Campylobacterota</taxon>
        <taxon>Epsilonproteobacteria</taxon>
        <taxon>Campylobacterales</taxon>
        <taxon>Arcobacteraceae</taxon>
        <taxon>Aliarcobacter</taxon>
    </lineage>
</organism>
<accession>A0A1C0BAD0</accession>
<sequence length="245" mass="29007">MKILFSPSETKICGGIDEYIDKNSFIFKDLYEKRFEILSLYNDFIKKGSNLELVKLFGTKKDDIINKYQTDIFSQETMKAIQRYTGVAYDYLKYELLKDDEKKYIDENTLIFSNLFGVLKASDKIPDYKLKQGETFNNLRIDKFYNENFSEVLDEYLKDEDILDLRAGFYEKFYNIKKAYYTMKFIKDGKVVSHFAKAYRGEVLKLMAQNSIKNFDELLNMQIENLSIVEIAQKRLKKEIVYNIG</sequence>
<dbReference type="Proteomes" id="UP000093281">
    <property type="component" value="Unassembled WGS sequence"/>
</dbReference>